<gene>
    <name evidence="1" type="ORF">QXL92_31960</name>
</gene>
<comment type="caution">
    <text evidence="1">The sequence shown here is derived from an EMBL/GenBank/DDBJ whole genome shotgun (WGS) entry which is preliminary data.</text>
</comment>
<reference evidence="1" key="1">
    <citation type="submission" date="2023-06" db="EMBL/GenBank/DDBJ databases">
        <title>Identification of two novel mycobacterium reveal diversities and complexities of Mycobacterium gordonae clade.</title>
        <authorList>
            <person name="Matsumoto Y."/>
            <person name="Nakamura S."/>
            <person name="Motooka D."/>
            <person name="Fukushima K."/>
        </authorList>
    </citation>
    <scope>NUCLEOTIDE SEQUENCE</scope>
    <source>
        <strain evidence="1">TY812</strain>
    </source>
</reference>
<sequence length="49" mass="5511">MVEQRLIRLIGEQPGDVPVALISWLVTGQWPQPKMRCDVVHAGAKLPEF</sequence>
<dbReference type="AlphaFoldDB" id="A0AAJ1W6F0"/>
<organism evidence="1 2">
    <name type="scientific">Mycobacterium paragordonae</name>
    <dbReference type="NCBI Taxonomy" id="1389713"/>
    <lineage>
        <taxon>Bacteria</taxon>
        <taxon>Bacillati</taxon>
        <taxon>Actinomycetota</taxon>
        <taxon>Actinomycetes</taxon>
        <taxon>Mycobacteriales</taxon>
        <taxon>Mycobacteriaceae</taxon>
        <taxon>Mycobacterium</taxon>
    </lineage>
</organism>
<evidence type="ECO:0000313" key="2">
    <source>
        <dbReference type="Proteomes" id="UP001229081"/>
    </source>
</evidence>
<evidence type="ECO:0000313" key="1">
    <source>
        <dbReference type="EMBL" id="MDP7739351.1"/>
    </source>
</evidence>
<dbReference type="EMBL" id="JAUFSA010000005">
    <property type="protein sequence ID" value="MDP7739351.1"/>
    <property type="molecule type" value="Genomic_DNA"/>
</dbReference>
<dbReference type="RefSeq" id="WP_306255853.1">
    <property type="nucleotide sequence ID" value="NZ_JAUFSA010000005.1"/>
</dbReference>
<name>A0AAJ1W6F0_9MYCO</name>
<proteinExistence type="predicted"/>
<protein>
    <submittedName>
        <fullName evidence="1">Uncharacterized protein</fullName>
    </submittedName>
</protein>
<accession>A0AAJ1W6F0</accession>
<dbReference type="Proteomes" id="UP001229081">
    <property type="component" value="Unassembled WGS sequence"/>
</dbReference>